<gene>
    <name evidence="6" type="ORF">F7725_022403</name>
</gene>
<dbReference type="Proteomes" id="UP000518266">
    <property type="component" value="Unassembled WGS sequence"/>
</dbReference>
<evidence type="ECO:0000259" key="2">
    <source>
        <dbReference type="Pfam" id="PF03511"/>
    </source>
</evidence>
<feature type="region of interest" description="Disordered" evidence="1">
    <location>
        <begin position="1381"/>
        <end position="1427"/>
    </location>
</feature>
<feature type="domain" description="Fanconi anaemia group A protein helical" evidence="4">
    <location>
        <begin position="518"/>
        <end position="592"/>
    </location>
</feature>
<name>A0A7J5Z225_DISMA</name>
<feature type="domain" description="Fanconi anaemia group A protein C-terminal" evidence="2">
    <location>
        <begin position="1148"/>
        <end position="1296"/>
    </location>
</feature>
<dbReference type="PANTHER" id="PTHR12047">
    <property type="entry name" value="FANCONI ANEMIA GROUP A PROTEIN"/>
    <property type="match status" value="1"/>
</dbReference>
<evidence type="ECO:0000259" key="4">
    <source>
        <dbReference type="Pfam" id="PF24781"/>
    </source>
</evidence>
<feature type="domain" description="Fanconi anaemia group A protein arcN subdomain" evidence="5">
    <location>
        <begin position="610"/>
        <end position="658"/>
    </location>
</feature>
<comment type="caution">
    <text evidence="6">The sequence shown here is derived from an EMBL/GenBank/DDBJ whole genome shotgun (WGS) entry which is preliminary data.</text>
</comment>
<evidence type="ECO:0000313" key="7">
    <source>
        <dbReference type="Proteomes" id="UP000518266"/>
    </source>
</evidence>
<dbReference type="Pfam" id="PF15865">
    <property type="entry name" value="Fanconi_A_N"/>
    <property type="match status" value="1"/>
</dbReference>
<dbReference type="EMBL" id="JAAKFY010000007">
    <property type="protein sequence ID" value="KAF3854348.1"/>
    <property type="molecule type" value="Genomic_DNA"/>
</dbReference>
<keyword evidence="7" id="KW-1185">Reference proteome</keyword>
<protein>
    <recommendedName>
        <fullName evidence="8">Fanconi anemia group A protein</fullName>
    </recommendedName>
</protein>
<dbReference type="InterPro" id="IPR055387">
    <property type="entry name" value="FANCA_arcN"/>
</dbReference>
<dbReference type="Pfam" id="PF24783">
    <property type="entry name" value="FANCA_arcN"/>
    <property type="match status" value="2"/>
</dbReference>
<dbReference type="OrthoDB" id="2287188at2759"/>
<dbReference type="InterPro" id="IPR031729">
    <property type="entry name" value="Fanconi_A_N"/>
</dbReference>
<dbReference type="Pfam" id="PF24781">
    <property type="entry name" value="FANCA_helical"/>
    <property type="match status" value="1"/>
</dbReference>
<evidence type="ECO:0000259" key="5">
    <source>
        <dbReference type="Pfam" id="PF24783"/>
    </source>
</evidence>
<dbReference type="GO" id="GO:0043240">
    <property type="term" value="C:Fanconi anaemia nuclear complex"/>
    <property type="evidence" value="ECO:0007669"/>
    <property type="project" value="InterPro"/>
</dbReference>
<evidence type="ECO:0000313" key="6">
    <source>
        <dbReference type="EMBL" id="KAF3854348.1"/>
    </source>
</evidence>
<feature type="domain" description="Fanconi anaemia group A protein N-terminal" evidence="3">
    <location>
        <begin position="169"/>
        <end position="498"/>
    </location>
</feature>
<dbReference type="InterPro" id="IPR055277">
    <property type="entry name" value="Fanconi_A_C"/>
</dbReference>
<dbReference type="PANTHER" id="PTHR12047:SF2">
    <property type="entry name" value="FANCONI ANEMIA GROUP A PROTEIN"/>
    <property type="match status" value="1"/>
</dbReference>
<dbReference type="InterPro" id="IPR003516">
    <property type="entry name" value="FANCA"/>
</dbReference>
<feature type="domain" description="Fanconi anaemia group A protein arcN subdomain" evidence="5">
    <location>
        <begin position="667"/>
        <end position="762"/>
    </location>
</feature>
<dbReference type="GO" id="GO:0036297">
    <property type="term" value="P:interstrand cross-link repair"/>
    <property type="evidence" value="ECO:0007669"/>
    <property type="project" value="InterPro"/>
</dbReference>
<dbReference type="Pfam" id="PF03511">
    <property type="entry name" value="FANCA_CTD"/>
    <property type="match status" value="1"/>
</dbReference>
<proteinExistence type="predicted"/>
<reference evidence="6 7" key="1">
    <citation type="submission" date="2020-03" db="EMBL/GenBank/DDBJ databases">
        <title>Dissostichus mawsoni Genome sequencing and assembly.</title>
        <authorList>
            <person name="Park H."/>
        </authorList>
    </citation>
    <scope>NUCLEOTIDE SEQUENCE [LARGE SCALE GENOMIC DNA]</scope>
    <source>
        <strain evidence="6">DM0001</strain>
        <tissue evidence="6">Muscle</tissue>
    </source>
</reference>
<accession>A0A7J5Z225</accession>
<sequence>MSLSASCESVSQKRTLSSLLAGRVVKRLRQAEAERLQEETLQLLAQQQSLGSLLREGGNPDPCNIFHTQNGEQKQTESKSVSSAMAGSLLVFELRRQAVQLGVPVPVLSVKMVLERLMEITGAEEVKQEEGKLLTASQREQLCVLLGSSRELLSQGALCPKLLWQEYRRDQRLPQLEVVYHLDFYNIVTLKHIIESDEGVRLWVVSVEGSVRLDPSTRRRGNQTCSTESVVRAPEAADRRGSLLCCSLLDLMLFWLLDTVEQSETQQSAGAERWIQIFDASLCGASASVDTLQRFFTHSLTQTLTYKPRLTVSDAISLQNEWTFAKASRLLTSLFRKLAVMFSVQQLLAHLQQVLETNEVNWKHVLCFLSTLLVYNPGAQGSLTELLSRLLSSAFEGYDLESMITAFLLARQGALEGAAIFPSYSNWFKMSFGGGSGYHASSKKSLVFLLKFLSDLVPFEPPQYLKVHVLQPPFVPVKHRSLLMEYVSLAKTRLADLKECVEDMGLYEDVSGAGGASLQKALSLFDSTGRISATVMEASIFRRPYFLTRFLPALLTQRTLPVKADARMSFIEALKKADKIPAAQYSSYVDSCQRHRQQEGSAVCVDTNDDPLEVLKVQLQEFTQLVVEGNDGEVCAQLSRISHTLSVIFPGRPDDLIGQTTEPVGLQGSSLSAAHLLGLSAFVVHLHASMSHSPLVQLVPPLFPEPVSVGEALSAALLCSTHTDMLFCVRFCVAAVCYGMCRGDSLPQQQQQDYIISGLYKKPEELPSLLELRWVNMRRRRRRSCCPACGAEPHTATAGGTLLCSCGDTQQSNSCSTQHSISYRSQNGWPMSSEYREVKTPCQTQNGGAGRLWRRDEAPLLSSAHRHHGPAVKTVEKLDERVSERGSCQPDILSSYRCVRCKLKQERTCVLFSCVFFVYVQELVYDMEVTALSGCHGKYDICDFLFELLSKRCSFTEKSISTALRLQHTLNTWNSTAGSPVVLLLKLKSEGGRAAVDCHTLIEHINLHQERVFSSRLAVLPSNITLPESKSHTYLNLRTIPIKISDCISISSCKKTMCWCLCASVRCGRSREEVNKAWSQISVHCPLLLLSTVHWWQRLSPVVSSLWRGLTDGDPLPEQLQLLTVCQSWACSLEKGPSPPGPAALLLAASLHGAWQGRGGPTRASVLPYVCCEKRGARRANSFPALPVCKGSSVITPEKRSQRAADLCTELLRVLVDSADWLLLFKSDDHGVYQSITMVTSDEFTRLMPWAFYSLLLQQSAELLHRAVCGPHFLHTAVLCYIHLLQLFLEGHTLPPADHQFNVCISLSAFSDCEPQQAASPESHRTDAPTALSTSQLRELLADVRQRNPPSLSPPLPSLSLPLPPSPPLLSLSSLLSLASLPPSPPPSPLLSLLPHPPSPPPSPSPPSPSPPSLTLPPLSPPPPSSLLPLYRNMFLS</sequence>
<evidence type="ECO:0008006" key="8">
    <source>
        <dbReference type="Google" id="ProtNLM"/>
    </source>
</evidence>
<dbReference type="InterPro" id="IPR055386">
    <property type="entry name" value="FANCA_helical"/>
</dbReference>
<evidence type="ECO:0000256" key="1">
    <source>
        <dbReference type="SAM" id="MobiDB-lite"/>
    </source>
</evidence>
<feature type="compositionally biased region" description="Pro residues" evidence="1">
    <location>
        <begin position="1382"/>
        <end position="1426"/>
    </location>
</feature>
<evidence type="ECO:0000259" key="3">
    <source>
        <dbReference type="Pfam" id="PF15865"/>
    </source>
</evidence>
<organism evidence="6 7">
    <name type="scientific">Dissostichus mawsoni</name>
    <name type="common">Antarctic cod</name>
    <dbReference type="NCBI Taxonomy" id="36200"/>
    <lineage>
        <taxon>Eukaryota</taxon>
        <taxon>Metazoa</taxon>
        <taxon>Chordata</taxon>
        <taxon>Craniata</taxon>
        <taxon>Vertebrata</taxon>
        <taxon>Euteleostomi</taxon>
        <taxon>Actinopterygii</taxon>
        <taxon>Neopterygii</taxon>
        <taxon>Teleostei</taxon>
        <taxon>Neoteleostei</taxon>
        <taxon>Acanthomorphata</taxon>
        <taxon>Eupercaria</taxon>
        <taxon>Perciformes</taxon>
        <taxon>Notothenioidei</taxon>
        <taxon>Nototheniidae</taxon>
        <taxon>Dissostichus</taxon>
    </lineage>
</organism>